<dbReference type="EMBL" id="FZNW01000033">
    <property type="protein sequence ID" value="SNR91959.1"/>
    <property type="molecule type" value="Genomic_DNA"/>
</dbReference>
<evidence type="ECO:0000313" key="2">
    <source>
        <dbReference type="EMBL" id="SNR91959.1"/>
    </source>
</evidence>
<organism evidence="2 3">
    <name type="scientific">Haloechinothrix alba</name>
    <dbReference type="NCBI Taxonomy" id="664784"/>
    <lineage>
        <taxon>Bacteria</taxon>
        <taxon>Bacillati</taxon>
        <taxon>Actinomycetota</taxon>
        <taxon>Actinomycetes</taxon>
        <taxon>Pseudonocardiales</taxon>
        <taxon>Pseudonocardiaceae</taxon>
        <taxon>Haloechinothrix</taxon>
    </lineage>
</organism>
<reference evidence="2 3" key="1">
    <citation type="submission" date="2017-06" db="EMBL/GenBank/DDBJ databases">
        <authorList>
            <person name="Kim H.J."/>
            <person name="Triplett B.A."/>
        </authorList>
    </citation>
    <scope>NUCLEOTIDE SEQUENCE [LARGE SCALE GENOMIC DNA]</scope>
    <source>
        <strain evidence="2 3">DSM 45207</strain>
    </source>
</reference>
<feature type="domain" description="Thiolase N-terminal" evidence="1">
    <location>
        <begin position="14"/>
        <end position="91"/>
    </location>
</feature>
<dbReference type="PANTHER" id="PTHR43365">
    <property type="entry name" value="BLR7806 PROTEIN"/>
    <property type="match status" value="1"/>
</dbReference>
<dbReference type="Gene3D" id="3.40.47.10">
    <property type="match status" value="2"/>
</dbReference>
<keyword evidence="3" id="KW-1185">Reference proteome</keyword>
<dbReference type="GO" id="GO:0016747">
    <property type="term" value="F:acyltransferase activity, transferring groups other than amino-acyl groups"/>
    <property type="evidence" value="ECO:0007669"/>
    <property type="project" value="InterPro"/>
</dbReference>
<name>A0A239A8X5_9PSEU</name>
<dbReference type="Proteomes" id="UP000198348">
    <property type="component" value="Unassembled WGS sequence"/>
</dbReference>
<protein>
    <submittedName>
        <fullName evidence="2">Thiolase, N-terminal domain</fullName>
    </submittedName>
</protein>
<proteinExistence type="predicted"/>
<dbReference type="Pfam" id="PF00108">
    <property type="entry name" value="Thiolase_N"/>
    <property type="match status" value="1"/>
</dbReference>
<dbReference type="InterPro" id="IPR020616">
    <property type="entry name" value="Thiolase_N"/>
</dbReference>
<dbReference type="PANTHER" id="PTHR43365:SF1">
    <property type="entry name" value="ACETYL-COA C-ACYLTRANSFERASE"/>
    <property type="match status" value="1"/>
</dbReference>
<dbReference type="SUPFAM" id="SSF53901">
    <property type="entry name" value="Thiolase-like"/>
    <property type="match status" value="1"/>
</dbReference>
<evidence type="ECO:0000259" key="1">
    <source>
        <dbReference type="Pfam" id="PF00108"/>
    </source>
</evidence>
<sequence length="91" mass="10006">MNDPWTNLSTSFIPQGVSADLIATIEGFSREDVDRYAVQSQQRAAAAWSGGYFEKSIVPVRDQNGAVVLDRDEHMRSESTVESLGALKPSF</sequence>
<evidence type="ECO:0000313" key="3">
    <source>
        <dbReference type="Proteomes" id="UP000198348"/>
    </source>
</evidence>
<dbReference type="AlphaFoldDB" id="A0A239A8X5"/>
<accession>A0A239A8X5</accession>
<dbReference type="InterPro" id="IPR016039">
    <property type="entry name" value="Thiolase-like"/>
</dbReference>
<gene>
    <name evidence="2" type="ORF">SAMN06265360_13311</name>
</gene>